<feature type="compositionally biased region" description="Polar residues" evidence="1">
    <location>
        <begin position="276"/>
        <end position="291"/>
    </location>
</feature>
<accession>A0AAN7TFY5</accession>
<feature type="region of interest" description="Disordered" evidence="1">
    <location>
        <begin position="81"/>
        <end position="121"/>
    </location>
</feature>
<sequence length="468" mass="52436">MLRIDTPLGNRRPSLRQQASAVLSRLSGGLAKANKTPTSRQQQAETETNPLHRPPMFGKGVFSRRMSRRYNTDVDYYQQRQQAGKYAVNSPDNTQPSSHAISEVDDDRVGSDGTGVKTKKSDAEICMETAREKMTPKTSNCPTKNKTTTTAQDSTTNGYTTDKVTDLSATHKRTTTLETFRSSKVPSLDAIDATFAMMTPAVYGDTTGFQQPSAIVSGDDFIRNKPIKNERFSGSKPFKNQYAELQAKTRVPVIPSNEYIRKYITPETSMPFRPSIETTETVPSQPLNSDNGRARPRHSVTFDVSNDTIHKNSVPATRSKNEYAELEAKTGVPVIPSNEYIHRYITPKTSIPFDPSDEAMKSIRRQSMNSDKNRLRTRTSIPFDPSNDTIRKDITPVIGRSPPIEKLKGKQAWDANISPLMNVTNQMRMHLTSTTNSFDAARKMRRKIRKAKDGPLPNTTVEVRLIER</sequence>
<gene>
    <name evidence="2" type="ORF">LTR62_002073</name>
</gene>
<feature type="compositionally biased region" description="Polar residues" evidence="1">
    <location>
        <begin position="90"/>
        <end position="100"/>
    </location>
</feature>
<comment type="caution">
    <text evidence="2">The sequence shown here is derived from an EMBL/GenBank/DDBJ whole genome shotgun (WGS) entry which is preliminary data.</text>
</comment>
<protein>
    <submittedName>
        <fullName evidence="2">Uncharacterized protein</fullName>
    </submittedName>
</protein>
<dbReference type="EMBL" id="JAVRRL010000015">
    <property type="protein sequence ID" value="KAK5114914.1"/>
    <property type="molecule type" value="Genomic_DNA"/>
</dbReference>
<organism evidence="2 3">
    <name type="scientific">Meristemomyces frigidus</name>
    <dbReference type="NCBI Taxonomy" id="1508187"/>
    <lineage>
        <taxon>Eukaryota</taxon>
        <taxon>Fungi</taxon>
        <taxon>Dikarya</taxon>
        <taxon>Ascomycota</taxon>
        <taxon>Pezizomycotina</taxon>
        <taxon>Dothideomycetes</taxon>
        <taxon>Dothideomycetidae</taxon>
        <taxon>Mycosphaerellales</taxon>
        <taxon>Teratosphaeriaceae</taxon>
        <taxon>Meristemomyces</taxon>
    </lineage>
</organism>
<feature type="compositionally biased region" description="Polar residues" evidence="1">
    <location>
        <begin position="136"/>
        <end position="154"/>
    </location>
</feature>
<evidence type="ECO:0000313" key="3">
    <source>
        <dbReference type="Proteomes" id="UP001310890"/>
    </source>
</evidence>
<dbReference type="AlphaFoldDB" id="A0AAN7TFY5"/>
<dbReference type="Proteomes" id="UP001310890">
    <property type="component" value="Unassembled WGS sequence"/>
</dbReference>
<feature type="compositionally biased region" description="Polar residues" evidence="1">
    <location>
        <begin position="35"/>
        <end position="49"/>
    </location>
</feature>
<evidence type="ECO:0000256" key="1">
    <source>
        <dbReference type="SAM" id="MobiDB-lite"/>
    </source>
</evidence>
<feature type="region of interest" description="Disordered" evidence="1">
    <location>
        <begin position="133"/>
        <end position="154"/>
    </location>
</feature>
<feature type="region of interest" description="Disordered" evidence="1">
    <location>
        <begin position="271"/>
        <end position="298"/>
    </location>
</feature>
<evidence type="ECO:0000313" key="2">
    <source>
        <dbReference type="EMBL" id="KAK5114914.1"/>
    </source>
</evidence>
<name>A0AAN7TFY5_9PEZI</name>
<proteinExistence type="predicted"/>
<feature type="region of interest" description="Disordered" evidence="1">
    <location>
        <begin position="1"/>
        <end position="64"/>
    </location>
</feature>
<reference evidence="2" key="1">
    <citation type="submission" date="2023-08" db="EMBL/GenBank/DDBJ databases">
        <title>Black Yeasts Isolated from many extreme environments.</title>
        <authorList>
            <person name="Coleine C."/>
            <person name="Stajich J.E."/>
            <person name="Selbmann L."/>
        </authorList>
    </citation>
    <scope>NUCLEOTIDE SEQUENCE</scope>
    <source>
        <strain evidence="2">CCFEE 5401</strain>
    </source>
</reference>